<dbReference type="GO" id="GO:0005524">
    <property type="term" value="F:ATP binding"/>
    <property type="evidence" value="ECO:0007669"/>
    <property type="project" value="UniProtKB-KW"/>
</dbReference>
<dbReference type="Proteomes" id="UP000567795">
    <property type="component" value="Unassembled WGS sequence"/>
</dbReference>
<dbReference type="Gene3D" id="3.30.200.20">
    <property type="entry name" value="Phosphorylase Kinase, domain 1"/>
    <property type="match status" value="1"/>
</dbReference>
<proteinExistence type="inferred from homology"/>
<evidence type="ECO:0000256" key="2">
    <source>
        <dbReference type="ARBA" id="ARBA00010190"/>
    </source>
</evidence>
<keyword evidence="14" id="KW-1185">Reference proteome</keyword>
<dbReference type="HAMAP" id="MF_00137">
    <property type="entry name" value="SAICAR_synth"/>
    <property type="match status" value="1"/>
</dbReference>
<comment type="pathway">
    <text evidence="1 11">Purine metabolism; IMP biosynthesis via de novo pathway; 5-amino-1-(5-phospho-D-ribosyl)imidazole-4-carboxamide from 5-amino-1-(5-phospho-D-ribosyl)imidazole-4-carboxylate: step 1/2.</text>
</comment>
<keyword evidence="8 11" id="KW-0067">ATP-binding</keyword>
<evidence type="ECO:0000256" key="9">
    <source>
        <dbReference type="ARBA" id="ARBA00030409"/>
    </source>
</evidence>
<keyword evidence="7 11" id="KW-0658">Purine biosynthesis</keyword>
<dbReference type="UniPathway" id="UPA00074">
    <property type="reaction ID" value="UER00131"/>
</dbReference>
<evidence type="ECO:0000256" key="4">
    <source>
        <dbReference type="ARBA" id="ARBA00016460"/>
    </source>
</evidence>
<comment type="caution">
    <text evidence="13">The sequence shown here is derived from an EMBL/GenBank/DDBJ whole genome shotgun (WGS) entry which is preliminary data.</text>
</comment>
<comment type="similarity">
    <text evidence="2 11">Belongs to the SAICAR synthetase family.</text>
</comment>
<evidence type="ECO:0000256" key="3">
    <source>
        <dbReference type="ARBA" id="ARBA00012217"/>
    </source>
</evidence>
<dbReference type="AlphaFoldDB" id="A0A853A3E0"/>
<dbReference type="PANTHER" id="PTHR43700">
    <property type="entry name" value="PHOSPHORIBOSYLAMINOIMIDAZOLE-SUCCINOCARBOXAMIDE SYNTHASE"/>
    <property type="match status" value="1"/>
</dbReference>
<organism evidence="13 14">
    <name type="scientific">Allostreptomyces psammosilenae</name>
    <dbReference type="NCBI Taxonomy" id="1892865"/>
    <lineage>
        <taxon>Bacteria</taxon>
        <taxon>Bacillati</taxon>
        <taxon>Actinomycetota</taxon>
        <taxon>Actinomycetes</taxon>
        <taxon>Kitasatosporales</taxon>
        <taxon>Streptomycetaceae</taxon>
        <taxon>Allostreptomyces</taxon>
    </lineage>
</organism>
<dbReference type="PANTHER" id="PTHR43700:SF1">
    <property type="entry name" value="PHOSPHORIBOSYLAMINOIMIDAZOLE-SUCCINOCARBOXAMIDE SYNTHASE"/>
    <property type="match status" value="1"/>
</dbReference>
<evidence type="ECO:0000256" key="7">
    <source>
        <dbReference type="ARBA" id="ARBA00022755"/>
    </source>
</evidence>
<name>A0A853A3E0_9ACTN</name>
<reference evidence="13 14" key="1">
    <citation type="submission" date="2020-07" db="EMBL/GenBank/DDBJ databases">
        <title>Sequencing the genomes of 1000 actinobacteria strains.</title>
        <authorList>
            <person name="Klenk H.-P."/>
        </authorList>
    </citation>
    <scope>NUCLEOTIDE SEQUENCE [LARGE SCALE GENOMIC DNA]</scope>
    <source>
        <strain evidence="13 14">DSM 42178</strain>
    </source>
</reference>
<dbReference type="EC" id="6.3.2.6" evidence="3 11"/>
<dbReference type="FunFam" id="3.30.470.20:FF:000015">
    <property type="entry name" value="Phosphoribosylaminoimidazole-succinocarboxamide synthase"/>
    <property type="match status" value="1"/>
</dbReference>
<dbReference type="GO" id="GO:0004639">
    <property type="term" value="F:phosphoribosylaminoimidazolesuccinocarboxamide synthase activity"/>
    <property type="evidence" value="ECO:0007669"/>
    <property type="project" value="UniProtKB-UniRule"/>
</dbReference>
<dbReference type="CDD" id="cd01414">
    <property type="entry name" value="SAICAR_synt_Sc"/>
    <property type="match status" value="1"/>
</dbReference>
<evidence type="ECO:0000259" key="12">
    <source>
        <dbReference type="Pfam" id="PF01259"/>
    </source>
</evidence>
<comment type="catalytic activity">
    <reaction evidence="10 11">
        <text>5-amino-1-(5-phospho-D-ribosyl)imidazole-4-carboxylate + L-aspartate + ATP = (2S)-2-[5-amino-1-(5-phospho-beta-D-ribosyl)imidazole-4-carboxamido]succinate + ADP + phosphate + 2 H(+)</text>
        <dbReference type="Rhea" id="RHEA:22628"/>
        <dbReference type="ChEBI" id="CHEBI:15378"/>
        <dbReference type="ChEBI" id="CHEBI:29991"/>
        <dbReference type="ChEBI" id="CHEBI:30616"/>
        <dbReference type="ChEBI" id="CHEBI:43474"/>
        <dbReference type="ChEBI" id="CHEBI:58443"/>
        <dbReference type="ChEBI" id="CHEBI:77657"/>
        <dbReference type="ChEBI" id="CHEBI:456216"/>
        <dbReference type="EC" id="6.3.2.6"/>
    </reaction>
</comment>
<dbReference type="PROSITE" id="PS01057">
    <property type="entry name" value="SAICAR_SYNTHETASE_1"/>
    <property type="match status" value="1"/>
</dbReference>
<dbReference type="FunFam" id="3.30.200.20:FF:000199">
    <property type="entry name" value="Phosphoribosylaminoimidazole-succinocarboxamide synthase"/>
    <property type="match status" value="1"/>
</dbReference>
<dbReference type="Pfam" id="PF01259">
    <property type="entry name" value="SAICAR_synt"/>
    <property type="match status" value="1"/>
</dbReference>
<keyword evidence="5 11" id="KW-0436">Ligase</keyword>
<dbReference type="SUPFAM" id="SSF56104">
    <property type="entry name" value="SAICAR synthase-like"/>
    <property type="match status" value="1"/>
</dbReference>
<dbReference type="EMBL" id="JACBZD010000001">
    <property type="protein sequence ID" value="NYI05221.1"/>
    <property type="molecule type" value="Genomic_DNA"/>
</dbReference>
<evidence type="ECO:0000256" key="5">
    <source>
        <dbReference type="ARBA" id="ARBA00022598"/>
    </source>
</evidence>
<evidence type="ECO:0000256" key="11">
    <source>
        <dbReference type="HAMAP-Rule" id="MF_00137"/>
    </source>
</evidence>
<evidence type="ECO:0000256" key="1">
    <source>
        <dbReference type="ARBA" id="ARBA00004672"/>
    </source>
</evidence>
<dbReference type="GO" id="GO:0005737">
    <property type="term" value="C:cytoplasm"/>
    <property type="evidence" value="ECO:0007669"/>
    <property type="project" value="TreeGrafter"/>
</dbReference>
<dbReference type="InterPro" id="IPR018236">
    <property type="entry name" value="SAICAR_synthetase_CS"/>
</dbReference>
<gene>
    <name evidence="11" type="primary">purC</name>
    <name evidence="13" type="ORF">FHU37_002164</name>
</gene>
<dbReference type="PROSITE" id="PS01058">
    <property type="entry name" value="SAICAR_SYNTHETASE_2"/>
    <property type="match status" value="1"/>
</dbReference>
<sequence length="318" mass="35164">MSGFVTVPEPEQVPGLTHVHTGKVRDLYRDGDGNLVMVAHDRISAYDWVLPTEIPDKGRILTQLSLWWFERLADLVPHHVISTELPDAAPAHWKGRTLVCRPLRMLPVECVARGYLAGSGLVEYRQSRTVCGIALPEGLEEGSELPAPIFTPATKAEVGEHDENVTYEDVARTVGAETAARLRHLTLAIYGRAKEIALDRGLVLADTKFEFGVEPGEAAGTADLAAEPAAVGEEPRIVLADEVLTPDSSRFWPADDWQPGRAQTAFDKQYVRDWLTSPASGWDRAADTPPPPLPDEVVERTRAKYIEAYERLTTLTWR</sequence>
<dbReference type="RefSeq" id="WP_179813995.1">
    <property type="nucleotide sequence ID" value="NZ_JACBZD010000001.1"/>
</dbReference>
<protein>
    <recommendedName>
        <fullName evidence="4 11">Phosphoribosylaminoimidazole-succinocarboxamide synthase</fullName>
        <ecNumber evidence="3 11">6.3.2.6</ecNumber>
    </recommendedName>
    <alternativeName>
        <fullName evidence="9 11">SAICAR synthetase</fullName>
    </alternativeName>
</protein>
<keyword evidence="6 11" id="KW-0547">Nucleotide-binding</keyword>
<dbReference type="InterPro" id="IPR028923">
    <property type="entry name" value="SAICAR_synt/ADE2_N"/>
</dbReference>
<dbReference type="GO" id="GO:0006189">
    <property type="term" value="P:'de novo' IMP biosynthetic process"/>
    <property type="evidence" value="ECO:0007669"/>
    <property type="project" value="UniProtKB-UniRule"/>
</dbReference>
<evidence type="ECO:0000256" key="8">
    <source>
        <dbReference type="ARBA" id="ARBA00022840"/>
    </source>
</evidence>
<evidence type="ECO:0000313" key="13">
    <source>
        <dbReference type="EMBL" id="NYI05221.1"/>
    </source>
</evidence>
<dbReference type="NCBIfam" id="TIGR00081">
    <property type="entry name" value="purC"/>
    <property type="match status" value="1"/>
</dbReference>
<feature type="domain" description="SAICAR synthetase/ADE2 N-terminal" evidence="12">
    <location>
        <begin position="19"/>
        <end position="287"/>
    </location>
</feature>
<dbReference type="InterPro" id="IPR001636">
    <property type="entry name" value="SAICAR_synth"/>
</dbReference>
<evidence type="ECO:0000256" key="6">
    <source>
        <dbReference type="ARBA" id="ARBA00022741"/>
    </source>
</evidence>
<dbReference type="Gene3D" id="3.30.470.20">
    <property type="entry name" value="ATP-grasp fold, B domain"/>
    <property type="match status" value="1"/>
</dbReference>
<evidence type="ECO:0000256" key="10">
    <source>
        <dbReference type="ARBA" id="ARBA00048475"/>
    </source>
</evidence>
<accession>A0A853A3E0</accession>
<evidence type="ECO:0000313" key="14">
    <source>
        <dbReference type="Proteomes" id="UP000567795"/>
    </source>
</evidence>
<dbReference type="NCBIfam" id="NF010568">
    <property type="entry name" value="PRK13961.1"/>
    <property type="match status" value="1"/>
</dbReference>